<dbReference type="Pfam" id="PF13649">
    <property type="entry name" value="Methyltransf_25"/>
    <property type="match status" value="1"/>
</dbReference>
<sequence length="230" mass="26452">MTDTKRDHIKARFDEIASQYDAERRKLIPCFDDFYQIAASLIQTNGAVPHILDLGAGTGLLSSFILAQRPDAMFTLIDLSEGMLDIARQRYGSENPNITYIVADYTRFDYTDTYDCIISSLSIHHLEDHEKYDLYNRIFALLKPGGIFVNADQVLGSSPMLERLYRSDWQTKVEGTDLSQEALQAAYERTKLDKMATLDQQLNWLREAGFEDVDCIYKYYNFVVMHGRKS</sequence>
<evidence type="ECO:0000313" key="4">
    <source>
        <dbReference type="Proteomes" id="UP000650466"/>
    </source>
</evidence>
<accession>A0A926QLN5</accession>
<dbReference type="SUPFAM" id="SSF53335">
    <property type="entry name" value="S-adenosyl-L-methionine-dependent methyltransferases"/>
    <property type="match status" value="1"/>
</dbReference>
<dbReference type="PANTHER" id="PTHR43861:SF3">
    <property type="entry name" value="PUTATIVE (AFU_ORTHOLOGUE AFUA_2G14390)-RELATED"/>
    <property type="match status" value="1"/>
</dbReference>
<evidence type="ECO:0000259" key="2">
    <source>
        <dbReference type="Pfam" id="PF13649"/>
    </source>
</evidence>
<gene>
    <name evidence="3" type="ORF">ICC18_23205</name>
</gene>
<dbReference type="RefSeq" id="WP_188176802.1">
    <property type="nucleotide sequence ID" value="NZ_JACVVD010000009.1"/>
</dbReference>
<name>A0A926QLN5_9BACL</name>
<dbReference type="PANTHER" id="PTHR43861">
    <property type="entry name" value="TRANS-ACONITATE 2-METHYLTRANSFERASE-RELATED"/>
    <property type="match status" value="1"/>
</dbReference>
<dbReference type="Gene3D" id="6.10.140.280">
    <property type="match status" value="1"/>
</dbReference>
<dbReference type="CDD" id="cd02440">
    <property type="entry name" value="AdoMet_MTases"/>
    <property type="match status" value="1"/>
</dbReference>
<proteinExistence type="predicted"/>
<dbReference type="GO" id="GO:0032259">
    <property type="term" value="P:methylation"/>
    <property type="evidence" value="ECO:0007669"/>
    <property type="project" value="UniProtKB-KW"/>
</dbReference>
<dbReference type="AlphaFoldDB" id="A0A926QLN5"/>
<evidence type="ECO:0000313" key="3">
    <source>
        <dbReference type="EMBL" id="MBD0383023.1"/>
    </source>
</evidence>
<keyword evidence="1" id="KW-0808">Transferase</keyword>
<keyword evidence="3" id="KW-0489">Methyltransferase</keyword>
<dbReference type="Gene3D" id="3.40.50.150">
    <property type="entry name" value="Vaccinia Virus protein VP39"/>
    <property type="match status" value="1"/>
</dbReference>
<evidence type="ECO:0000256" key="1">
    <source>
        <dbReference type="ARBA" id="ARBA00022679"/>
    </source>
</evidence>
<dbReference type="GO" id="GO:0008168">
    <property type="term" value="F:methyltransferase activity"/>
    <property type="evidence" value="ECO:0007669"/>
    <property type="project" value="UniProtKB-KW"/>
</dbReference>
<dbReference type="Proteomes" id="UP000650466">
    <property type="component" value="Unassembled WGS sequence"/>
</dbReference>
<comment type="caution">
    <text evidence="3">The sequence shown here is derived from an EMBL/GenBank/DDBJ whole genome shotgun (WGS) entry which is preliminary data.</text>
</comment>
<protein>
    <submittedName>
        <fullName evidence="3">Class I SAM-dependent methyltransferase</fullName>
    </submittedName>
</protein>
<feature type="domain" description="Methyltransferase" evidence="2">
    <location>
        <begin position="51"/>
        <end position="146"/>
    </location>
</feature>
<dbReference type="InterPro" id="IPR041698">
    <property type="entry name" value="Methyltransf_25"/>
</dbReference>
<reference evidence="3" key="1">
    <citation type="submission" date="2020-09" db="EMBL/GenBank/DDBJ databases">
        <title>Draft Genome Sequence of Paenibacillus sp. WST5.</title>
        <authorList>
            <person name="Bao Z."/>
        </authorList>
    </citation>
    <scope>NUCLEOTIDE SEQUENCE</scope>
    <source>
        <strain evidence="3">WST5</strain>
    </source>
</reference>
<keyword evidence="4" id="KW-1185">Reference proteome</keyword>
<dbReference type="EMBL" id="JACVVD010000009">
    <property type="protein sequence ID" value="MBD0383023.1"/>
    <property type="molecule type" value="Genomic_DNA"/>
</dbReference>
<dbReference type="InterPro" id="IPR029063">
    <property type="entry name" value="SAM-dependent_MTases_sf"/>
</dbReference>
<organism evidence="3 4">
    <name type="scientific">Paenibacillus sedimenti</name>
    <dbReference type="NCBI Taxonomy" id="2770274"/>
    <lineage>
        <taxon>Bacteria</taxon>
        <taxon>Bacillati</taxon>
        <taxon>Bacillota</taxon>
        <taxon>Bacilli</taxon>
        <taxon>Bacillales</taxon>
        <taxon>Paenibacillaceae</taxon>
        <taxon>Paenibacillus</taxon>
    </lineage>
</organism>